<proteinExistence type="predicted"/>
<dbReference type="Gramene" id="mRNA:HanXRQr2_Chr04g0181591">
    <property type="protein sequence ID" value="mRNA:HanXRQr2_Chr04g0181591"/>
    <property type="gene ID" value="HanXRQr2_Chr04g0181591"/>
</dbReference>
<accession>A0A9K3NSR3</accession>
<dbReference type="PANTHER" id="PTHR31973:SF188">
    <property type="entry name" value="POLYPROTEIN, PUTATIVE-RELATED"/>
    <property type="match status" value="1"/>
</dbReference>
<evidence type="ECO:0000313" key="4">
    <source>
        <dbReference type="EMBL" id="KAF5811459.1"/>
    </source>
</evidence>
<keyword evidence="5" id="KW-1185">Reference proteome</keyword>
<feature type="compositionally biased region" description="Basic residues" evidence="2">
    <location>
        <begin position="546"/>
        <end position="556"/>
    </location>
</feature>
<dbReference type="InterPro" id="IPR001878">
    <property type="entry name" value="Znf_CCHC"/>
</dbReference>
<keyword evidence="1" id="KW-0863">Zinc-finger</keyword>
<dbReference type="AlphaFoldDB" id="A0A9K3NSR3"/>
<evidence type="ECO:0000256" key="2">
    <source>
        <dbReference type="SAM" id="MobiDB-lite"/>
    </source>
</evidence>
<sequence>MTMILYKNRTPIIPQTKEVFFMEDDMENNSFTPTWENGAESPILLENVVGQGSTKYKIKLKYGGYFRLAKNSYKKRYCFGFQKCLNIDTCIYDFDDLNEEVATHYPPDPELSFSIFYIDKYATKQKFVKVDSNDNFKLMLSMYEVEKELTIYVTMNNNVETSSVQERESDDAHDEEDEEDESVTFSTDDEVGHASSKPVTVSSKYETIKVNSTFENVVEFRRALSHYAIINEFAYFSEKSEPTRVTARCSDLQCKWRIHASVMQDGISFEVKKLVEPHSCTRSNKGANKVATQGWVASVLRHKLKCDGDVLIKELHKWVKINFNVDLPYMKIFRGKEQAYSDLYGNWEDSFIKTNAFKEELLRRNPGSVVEVDIETKGEVRYKPVLELLDSIREKIMVRFDKKRRLSKKWKGTLVPKTKTYLDKISKKLGAYEICRSGENRAEVKYEDKRWEVSLDERKCTCRVWQVKEVAPMPTKDQWMHIDNEEKIYPPAIKRPPGRPRKNRIRPGDEPKKRQKCPRCGEYGHREKTCKNSAPEDPTQQASTSKRGRGKSTKKT</sequence>
<name>A0A9K3NSR3_HELAN</name>
<dbReference type="PANTHER" id="PTHR31973">
    <property type="entry name" value="POLYPROTEIN, PUTATIVE-RELATED"/>
    <property type="match status" value="1"/>
</dbReference>
<evidence type="ECO:0000313" key="5">
    <source>
        <dbReference type="Proteomes" id="UP000215914"/>
    </source>
</evidence>
<evidence type="ECO:0000256" key="1">
    <source>
        <dbReference type="PROSITE-ProRule" id="PRU00047"/>
    </source>
</evidence>
<comment type="caution">
    <text evidence="4">The sequence shown here is derived from an EMBL/GenBank/DDBJ whole genome shotgun (WGS) entry which is preliminary data.</text>
</comment>
<feature type="region of interest" description="Disordered" evidence="2">
    <location>
        <begin position="487"/>
        <end position="556"/>
    </location>
</feature>
<evidence type="ECO:0000259" key="3">
    <source>
        <dbReference type="PROSITE" id="PS50158"/>
    </source>
</evidence>
<feature type="domain" description="CCHC-type" evidence="3">
    <location>
        <begin position="516"/>
        <end position="532"/>
    </location>
</feature>
<keyword evidence="1" id="KW-0479">Metal-binding</keyword>
<reference evidence="4" key="2">
    <citation type="submission" date="2020-06" db="EMBL/GenBank/DDBJ databases">
        <title>Helianthus annuus Genome sequencing and assembly Release 2.</title>
        <authorList>
            <person name="Gouzy J."/>
            <person name="Langlade N."/>
            <person name="Munos S."/>
        </authorList>
    </citation>
    <scope>NUCLEOTIDE SEQUENCE</scope>
    <source>
        <tissue evidence="4">Leaves</tissue>
    </source>
</reference>
<dbReference type="Proteomes" id="UP000215914">
    <property type="component" value="Unassembled WGS sequence"/>
</dbReference>
<dbReference type="InterPro" id="IPR004332">
    <property type="entry name" value="Transposase_MuDR"/>
</dbReference>
<protein>
    <submittedName>
        <fullName evidence="4">Transcription factor interactor and regulator CCHC(Zn) family</fullName>
    </submittedName>
</protein>
<keyword evidence="1" id="KW-0862">Zinc</keyword>
<feature type="compositionally biased region" description="Basic residues" evidence="2">
    <location>
        <begin position="496"/>
        <end position="505"/>
    </location>
</feature>
<feature type="compositionally biased region" description="Acidic residues" evidence="2">
    <location>
        <begin position="168"/>
        <end position="182"/>
    </location>
</feature>
<feature type="region of interest" description="Disordered" evidence="2">
    <location>
        <begin position="160"/>
        <end position="196"/>
    </location>
</feature>
<dbReference type="GO" id="GO:0003676">
    <property type="term" value="F:nucleic acid binding"/>
    <property type="evidence" value="ECO:0007669"/>
    <property type="project" value="InterPro"/>
</dbReference>
<dbReference type="Pfam" id="PF03108">
    <property type="entry name" value="DBD_Tnp_Mut"/>
    <property type="match status" value="1"/>
</dbReference>
<dbReference type="EMBL" id="MNCJ02000319">
    <property type="protein sequence ID" value="KAF5811459.1"/>
    <property type="molecule type" value="Genomic_DNA"/>
</dbReference>
<gene>
    <name evidence="4" type="ORF">HanXRQr2_Chr04g0181591</name>
</gene>
<organism evidence="4 5">
    <name type="scientific">Helianthus annuus</name>
    <name type="common">Common sunflower</name>
    <dbReference type="NCBI Taxonomy" id="4232"/>
    <lineage>
        <taxon>Eukaryota</taxon>
        <taxon>Viridiplantae</taxon>
        <taxon>Streptophyta</taxon>
        <taxon>Embryophyta</taxon>
        <taxon>Tracheophyta</taxon>
        <taxon>Spermatophyta</taxon>
        <taxon>Magnoliopsida</taxon>
        <taxon>eudicotyledons</taxon>
        <taxon>Gunneridae</taxon>
        <taxon>Pentapetalae</taxon>
        <taxon>asterids</taxon>
        <taxon>campanulids</taxon>
        <taxon>Asterales</taxon>
        <taxon>Asteraceae</taxon>
        <taxon>Asteroideae</taxon>
        <taxon>Heliantheae alliance</taxon>
        <taxon>Heliantheae</taxon>
        <taxon>Helianthus</taxon>
    </lineage>
</organism>
<dbReference type="PROSITE" id="PS50158">
    <property type="entry name" value="ZF_CCHC"/>
    <property type="match status" value="1"/>
</dbReference>
<dbReference type="GO" id="GO:0008270">
    <property type="term" value="F:zinc ion binding"/>
    <property type="evidence" value="ECO:0007669"/>
    <property type="project" value="UniProtKB-KW"/>
</dbReference>
<reference evidence="4" key="1">
    <citation type="journal article" date="2017" name="Nature">
        <title>The sunflower genome provides insights into oil metabolism, flowering and Asterid evolution.</title>
        <authorList>
            <person name="Badouin H."/>
            <person name="Gouzy J."/>
            <person name="Grassa C.J."/>
            <person name="Murat F."/>
            <person name="Staton S.E."/>
            <person name="Cottret L."/>
            <person name="Lelandais-Briere C."/>
            <person name="Owens G.L."/>
            <person name="Carrere S."/>
            <person name="Mayjonade B."/>
            <person name="Legrand L."/>
            <person name="Gill N."/>
            <person name="Kane N.C."/>
            <person name="Bowers J.E."/>
            <person name="Hubner S."/>
            <person name="Bellec A."/>
            <person name="Berard A."/>
            <person name="Berges H."/>
            <person name="Blanchet N."/>
            <person name="Boniface M.C."/>
            <person name="Brunel D."/>
            <person name="Catrice O."/>
            <person name="Chaidir N."/>
            <person name="Claudel C."/>
            <person name="Donnadieu C."/>
            <person name="Faraut T."/>
            <person name="Fievet G."/>
            <person name="Helmstetter N."/>
            <person name="King M."/>
            <person name="Knapp S.J."/>
            <person name="Lai Z."/>
            <person name="Le Paslier M.C."/>
            <person name="Lippi Y."/>
            <person name="Lorenzon L."/>
            <person name="Mandel J.R."/>
            <person name="Marage G."/>
            <person name="Marchand G."/>
            <person name="Marquand E."/>
            <person name="Bret-Mestries E."/>
            <person name="Morien E."/>
            <person name="Nambeesan S."/>
            <person name="Nguyen T."/>
            <person name="Pegot-Espagnet P."/>
            <person name="Pouilly N."/>
            <person name="Raftis F."/>
            <person name="Sallet E."/>
            <person name="Schiex T."/>
            <person name="Thomas J."/>
            <person name="Vandecasteele C."/>
            <person name="Vares D."/>
            <person name="Vear F."/>
            <person name="Vautrin S."/>
            <person name="Crespi M."/>
            <person name="Mangin B."/>
            <person name="Burke J.M."/>
            <person name="Salse J."/>
            <person name="Munos S."/>
            <person name="Vincourt P."/>
            <person name="Rieseberg L.H."/>
            <person name="Langlade N.B."/>
        </authorList>
    </citation>
    <scope>NUCLEOTIDE SEQUENCE</scope>
    <source>
        <tissue evidence="4">Leaves</tissue>
    </source>
</reference>